<keyword evidence="3" id="KW-0813">Transport</keyword>
<evidence type="ECO:0000313" key="9">
    <source>
        <dbReference type="EMBL" id="SHG51124.1"/>
    </source>
</evidence>
<keyword evidence="7" id="KW-0998">Cell outer membrane</keyword>
<evidence type="ECO:0000256" key="2">
    <source>
        <dbReference type="ARBA" id="ARBA00007613"/>
    </source>
</evidence>
<feature type="signal peptide" evidence="8">
    <location>
        <begin position="1"/>
        <end position="24"/>
    </location>
</feature>
<dbReference type="EMBL" id="FQWL01000002">
    <property type="protein sequence ID" value="SHG51124.1"/>
    <property type="molecule type" value="Genomic_DNA"/>
</dbReference>
<dbReference type="InterPro" id="IPR051906">
    <property type="entry name" value="TolC-like"/>
</dbReference>
<evidence type="ECO:0000256" key="7">
    <source>
        <dbReference type="ARBA" id="ARBA00023237"/>
    </source>
</evidence>
<protein>
    <submittedName>
        <fullName evidence="9">Outer membrane protein TolC</fullName>
    </submittedName>
</protein>
<evidence type="ECO:0000256" key="1">
    <source>
        <dbReference type="ARBA" id="ARBA00004442"/>
    </source>
</evidence>
<dbReference type="AlphaFoldDB" id="A0A1M5KDV3"/>
<evidence type="ECO:0000313" key="10">
    <source>
        <dbReference type="Proteomes" id="UP000184532"/>
    </source>
</evidence>
<keyword evidence="4" id="KW-1134">Transmembrane beta strand</keyword>
<dbReference type="Pfam" id="PF02321">
    <property type="entry name" value="OEP"/>
    <property type="match status" value="1"/>
</dbReference>
<dbReference type="SUPFAM" id="SSF56954">
    <property type="entry name" value="Outer membrane efflux proteins (OEP)"/>
    <property type="match status" value="1"/>
</dbReference>
<comment type="similarity">
    <text evidence="2">Belongs to the outer membrane factor (OMF) (TC 1.B.17) family.</text>
</comment>
<evidence type="ECO:0000256" key="8">
    <source>
        <dbReference type="SAM" id="SignalP"/>
    </source>
</evidence>
<organism evidence="9 10">
    <name type="scientific">Flagellimonas flava</name>
    <dbReference type="NCBI Taxonomy" id="570519"/>
    <lineage>
        <taxon>Bacteria</taxon>
        <taxon>Pseudomonadati</taxon>
        <taxon>Bacteroidota</taxon>
        <taxon>Flavobacteriia</taxon>
        <taxon>Flavobacteriales</taxon>
        <taxon>Flavobacteriaceae</taxon>
        <taxon>Flagellimonas</taxon>
    </lineage>
</organism>
<dbReference type="RefSeq" id="WP_073177996.1">
    <property type="nucleotide sequence ID" value="NZ_FQWL01000002.1"/>
</dbReference>
<feature type="chain" id="PRO_5012748027" evidence="8">
    <location>
        <begin position="25"/>
        <end position="471"/>
    </location>
</feature>
<dbReference type="Proteomes" id="UP000184532">
    <property type="component" value="Unassembled WGS sequence"/>
</dbReference>
<reference evidence="10" key="1">
    <citation type="submission" date="2016-11" db="EMBL/GenBank/DDBJ databases">
        <authorList>
            <person name="Varghese N."/>
            <person name="Submissions S."/>
        </authorList>
    </citation>
    <scope>NUCLEOTIDE SEQUENCE [LARGE SCALE GENOMIC DNA]</scope>
    <source>
        <strain evidence="10">DSM 22638</strain>
    </source>
</reference>
<dbReference type="Gene3D" id="1.20.1600.10">
    <property type="entry name" value="Outer membrane efflux proteins (OEP)"/>
    <property type="match status" value="1"/>
</dbReference>
<comment type="subcellular location">
    <subcellularLocation>
        <location evidence="1">Cell outer membrane</location>
    </subcellularLocation>
</comment>
<dbReference type="PANTHER" id="PTHR30026">
    <property type="entry name" value="OUTER MEMBRANE PROTEIN TOLC"/>
    <property type="match status" value="1"/>
</dbReference>
<dbReference type="GO" id="GO:1990281">
    <property type="term" value="C:efflux pump complex"/>
    <property type="evidence" value="ECO:0007669"/>
    <property type="project" value="TreeGrafter"/>
</dbReference>
<dbReference type="InterPro" id="IPR003423">
    <property type="entry name" value="OMP_efflux"/>
</dbReference>
<evidence type="ECO:0000256" key="6">
    <source>
        <dbReference type="ARBA" id="ARBA00023136"/>
    </source>
</evidence>
<evidence type="ECO:0000256" key="3">
    <source>
        <dbReference type="ARBA" id="ARBA00022448"/>
    </source>
</evidence>
<keyword evidence="6" id="KW-0472">Membrane</keyword>
<dbReference type="STRING" id="570519.SAMN04488116_1534"/>
<accession>A0A1M5KDV3</accession>
<dbReference type="OrthoDB" id="581172at2"/>
<keyword evidence="10" id="KW-1185">Reference proteome</keyword>
<keyword evidence="8" id="KW-0732">Signal</keyword>
<dbReference type="GO" id="GO:0015288">
    <property type="term" value="F:porin activity"/>
    <property type="evidence" value="ECO:0007669"/>
    <property type="project" value="TreeGrafter"/>
</dbReference>
<sequence>MLKRNSSIFLLLILFFAGVNGIHAQQDTLVLNFKEYLGYVKKYHPIAKQAQLTIAAGQANLMKARGGFDPKIEVDYDRKEFKGTEYWDRLNTTFKIPTWFGVELKGNFEQREGTFINLDETLPDDGLYSAGVSMSLGRGFWINERMATLRKAKFFREQSKADQDLLVNEVLYKASVAYFDWLQAYKDMQVFNDFLTNAEIRLDGVKQRARVGDVAAIDTVEAKIAVQNRALGKEQATVKLMKKSLELSNYLWINDVPVELQPDVVPDVEVDQDIDTTLEIMGKPLDSFALEDHPKLRSLDYKIDGLIVDRRLKANKLLPKLDVEYNFLTESPGNINSFVVEDFKGGLTFSFPLFLRKERGDLKLAKFKLRDVEFERDNAQVEIQNKVVAIYRELDSYTTQNQLIADIVSDYGTLLAAEERKFTFGESSLFLINSRESKLIDANLKQNEVQNKFFHTKAMLFKSLAINPMNL</sequence>
<keyword evidence="5" id="KW-0812">Transmembrane</keyword>
<dbReference type="PANTHER" id="PTHR30026:SF20">
    <property type="entry name" value="OUTER MEMBRANE PROTEIN TOLC"/>
    <property type="match status" value="1"/>
</dbReference>
<name>A0A1M5KDV3_9FLAO</name>
<dbReference type="GO" id="GO:0009279">
    <property type="term" value="C:cell outer membrane"/>
    <property type="evidence" value="ECO:0007669"/>
    <property type="project" value="UniProtKB-SubCell"/>
</dbReference>
<dbReference type="GO" id="GO:0015562">
    <property type="term" value="F:efflux transmembrane transporter activity"/>
    <property type="evidence" value="ECO:0007669"/>
    <property type="project" value="InterPro"/>
</dbReference>
<evidence type="ECO:0000256" key="4">
    <source>
        <dbReference type="ARBA" id="ARBA00022452"/>
    </source>
</evidence>
<proteinExistence type="inferred from homology"/>
<gene>
    <name evidence="9" type="ORF">SAMN04488116_1534</name>
</gene>
<evidence type="ECO:0000256" key="5">
    <source>
        <dbReference type="ARBA" id="ARBA00022692"/>
    </source>
</evidence>